<evidence type="ECO:0000256" key="1">
    <source>
        <dbReference type="SAM" id="MobiDB-lite"/>
    </source>
</evidence>
<feature type="compositionally biased region" description="Polar residues" evidence="1">
    <location>
        <begin position="165"/>
        <end position="176"/>
    </location>
</feature>
<gene>
    <name evidence="2" type="ORF">BWQ96_05935</name>
</gene>
<organism evidence="2 3">
    <name type="scientific">Gracilariopsis chorda</name>
    <dbReference type="NCBI Taxonomy" id="448386"/>
    <lineage>
        <taxon>Eukaryota</taxon>
        <taxon>Rhodophyta</taxon>
        <taxon>Florideophyceae</taxon>
        <taxon>Rhodymeniophycidae</taxon>
        <taxon>Gracilariales</taxon>
        <taxon>Gracilariaceae</taxon>
        <taxon>Gracilariopsis</taxon>
    </lineage>
</organism>
<dbReference type="AlphaFoldDB" id="A0A2V3IQE4"/>
<dbReference type="EMBL" id="NBIV01000095">
    <property type="protein sequence ID" value="PXF44308.1"/>
    <property type="molecule type" value="Genomic_DNA"/>
</dbReference>
<sequence>MLAVDPAHRFDSFQVLEEVNRILGRQRDPQLMNVGNELRAKRCEDFGIDSNAASATTYSKPALRLNETAAHAPTQPLSQSLLGNFDELLSVTGCPHGKPDCPVSESNATPTSMENSDWADFDSAFGKPSIVSASTTVSTESPNAFSSDCANCAPSHTPHRARSSIEASMQQNAGVE</sequence>
<protein>
    <submittedName>
        <fullName evidence="2">Uncharacterized protein</fullName>
    </submittedName>
</protein>
<reference evidence="2 3" key="1">
    <citation type="journal article" date="2018" name="Mol. Biol. Evol.">
        <title>Analysis of the draft genome of the red seaweed Gracilariopsis chorda provides insights into genome size evolution in Rhodophyta.</title>
        <authorList>
            <person name="Lee J."/>
            <person name="Yang E.C."/>
            <person name="Graf L."/>
            <person name="Yang J.H."/>
            <person name="Qiu H."/>
            <person name="Zel Zion U."/>
            <person name="Chan C.X."/>
            <person name="Stephens T.G."/>
            <person name="Weber A.P.M."/>
            <person name="Boo G.H."/>
            <person name="Boo S.M."/>
            <person name="Kim K.M."/>
            <person name="Shin Y."/>
            <person name="Jung M."/>
            <person name="Lee S.J."/>
            <person name="Yim H.S."/>
            <person name="Lee J.H."/>
            <person name="Bhattacharya D."/>
            <person name="Yoon H.S."/>
        </authorList>
    </citation>
    <scope>NUCLEOTIDE SEQUENCE [LARGE SCALE GENOMIC DNA]</scope>
    <source>
        <strain evidence="2 3">SKKU-2015</strain>
        <tissue evidence="2">Whole body</tissue>
    </source>
</reference>
<dbReference type="Proteomes" id="UP000247409">
    <property type="component" value="Unassembled WGS sequence"/>
</dbReference>
<accession>A0A2V3IQE4</accession>
<name>A0A2V3IQE4_9FLOR</name>
<evidence type="ECO:0000313" key="3">
    <source>
        <dbReference type="Proteomes" id="UP000247409"/>
    </source>
</evidence>
<proteinExistence type="predicted"/>
<evidence type="ECO:0000313" key="2">
    <source>
        <dbReference type="EMBL" id="PXF44308.1"/>
    </source>
</evidence>
<comment type="caution">
    <text evidence="2">The sequence shown here is derived from an EMBL/GenBank/DDBJ whole genome shotgun (WGS) entry which is preliminary data.</text>
</comment>
<keyword evidence="3" id="KW-1185">Reference proteome</keyword>
<feature type="region of interest" description="Disordered" evidence="1">
    <location>
        <begin position="154"/>
        <end position="176"/>
    </location>
</feature>